<keyword evidence="2" id="KW-1185">Reference proteome</keyword>
<proteinExistence type="predicted"/>
<accession>A0A183FS63</accession>
<reference evidence="3" key="2">
    <citation type="submission" date="2019-09" db="UniProtKB">
        <authorList>
            <consortium name="WormBaseParasite"/>
        </authorList>
    </citation>
    <scope>IDENTIFICATION</scope>
</reference>
<reference evidence="1 2" key="1">
    <citation type="submission" date="2018-11" db="EMBL/GenBank/DDBJ databases">
        <authorList>
            <consortium name="Pathogen Informatics"/>
        </authorList>
    </citation>
    <scope>NUCLEOTIDE SEQUENCE [LARGE SCALE GENOMIC DNA]</scope>
</reference>
<evidence type="ECO:0000313" key="2">
    <source>
        <dbReference type="Proteomes" id="UP000050761"/>
    </source>
</evidence>
<protein>
    <submittedName>
        <fullName evidence="1 3">Uncharacterized protein</fullName>
    </submittedName>
</protein>
<evidence type="ECO:0000313" key="3">
    <source>
        <dbReference type="WBParaSite" id="HPBE_0001074901-mRNA-1"/>
    </source>
</evidence>
<evidence type="ECO:0000313" key="1">
    <source>
        <dbReference type="EMBL" id="VDO86208.1"/>
    </source>
</evidence>
<dbReference type="WBParaSite" id="HPBE_0001074901-mRNA-1">
    <property type="protein sequence ID" value="HPBE_0001074901-mRNA-1"/>
    <property type="gene ID" value="HPBE_0001074901"/>
</dbReference>
<accession>A0A3P8CDH0</accession>
<name>A0A183FS63_HELPZ</name>
<dbReference type="Proteomes" id="UP000050761">
    <property type="component" value="Unassembled WGS sequence"/>
</dbReference>
<organism evidence="2 3">
    <name type="scientific">Heligmosomoides polygyrus</name>
    <name type="common">Parasitic roundworm</name>
    <dbReference type="NCBI Taxonomy" id="6339"/>
    <lineage>
        <taxon>Eukaryota</taxon>
        <taxon>Metazoa</taxon>
        <taxon>Ecdysozoa</taxon>
        <taxon>Nematoda</taxon>
        <taxon>Chromadorea</taxon>
        <taxon>Rhabditida</taxon>
        <taxon>Rhabditina</taxon>
        <taxon>Rhabditomorpha</taxon>
        <taxon>Strongyloidea</taxon>
        <taxon>Heligmosomidae</taxon>
        <taxon>Heligmosomoides</taxon>
    </lineage>
</organism>
<dbReference type="AlphaFoldDB" id="A0A183FS63"/>
<dbReference type="EMBL" id="UZAH01026868">
    <property type="protein sequence ID" value="VDO86208.1"/>
    <property type="molecule type" value="Genomic_DNA"/>
</dbReference>
<sequence>MRGFLGAGGQWKLEKGGNEFGAIGAEQFRRAPRPVLFPSAPLANRESLRDPLFVLSSRQPTCTPHGYIGSEDVRPNFSWSQQKLKCVFI</sequence>
<gene>
    <name evidence="1" type="ORF">HPBE_LOCUS10750</name>
</gene>